<dbReference type="Proteomes" id="UP000814033">
    <property type="component" value="Unassembled WGS sequence"/>
</dbReference>
<gene>
    <name evidence="1" type="ORF">FA95DRAFT_763711</name>
</gene>
<organism evidence="1 2">
    <name type="scientific">Auriscalpium vulgare</name>
    <dbReference type="NCBI Taxonomy" id="40419"/>
    <lineage>
        <taxon>Eukaryota</taxon>
        <taxon>Fungi</taxon>
        <taxon>Dikarya</taxon>
        <taxon>Basidiomycota</taxon>
        <taxon>Agaricomycotina</taxon>
        <taxon>Agaricomycetes</taxon>
        <taxon>Russulales</taxon>
        <taxon>Auriscalpiaceae</taxon>
        <taxon>Auriscalpium</taxon>
    </lineage>
</organism>
<name>A0ACB8S2C8_9AGAM</name>
<dbReference type="EMBL" id="MU275867">
    <property type="protein sequence ID" value="KAI0049973.1"/>
    <property type="molecule type" value="Genomic_DNA"/>
</dbReference>
<sequence length="627" mass="70986">MKVLCVAEKPSISKSISQILSGGRFATRATGSNFVKNYDFDYPQTNAHFTVTCVAGHLLEHDFAETHRKWQTCDPFALFEAPIVTSVAKDKKAIEANLRAEARNADQLMIWTDCDREGENIGAEIVSVCRQSKRNIVVKRARFSAIIAQQIHNAAQHPINLDMAQAAAVDARIFLDLRIGAAFTRMQTMSLQDIFKQHITSVVSYGPCQFPTLGFVVSRYNQVQAFQPEQFWYIYLALTSNTSQEQEETPFNWRRGHLFEFDVALAIYEDVLRHPRARVIKVTKKETKKWKPYPLTTVELQKAGSRLLKLAPKKVLDIAEKLYQGGFLSYPRTETDQFDPQFDFMTLIAKQTVDPAWGAFATGLRDNNGFTTPRKGKNNDQAHPPIHPTAHAGNLTGDDKRVYEFITRRFLACCSKDALGFQTTVDVEYGGEEFSATGLIVLERNYLEVYPYDKWSSKELPDFQEGEEFVPSICELRDGWTTKPTLLTEADLVTLMDKNGIGTDATIAQHIETIIDRGYVLARMEGATKYLVPSTLGIGLIDGYNEIGFDRSLSKPQLRRQTERSMVEVCQGTKTKNDMLAESIDQYKEMFIKARREFQKVITNVRTRLEGGGNACCCPRTPSRRIR</sequence>
<proteinExistence type="predicted"/>
<accession>A0ACB8S2C8</accession>
<evidence type="ECO:0000313" key="2">
    <source>
        <dbReference type="Proteomes" id="UP000814033"/>
    </source>
</evidence>
<reference evidence="1" key="1">
    <citation type="submission" date="2021-02" db="EMBL/GenBank/DDBJ databases">
        <authorList>
            <consortium name="DOE Joint Genome Institute"/>
            <person name="Ahrendt S."/>
            <person name="Looney B.P."/>
            <person name="Miyauchi S."/>
            <person name="Morin E."/>
            <person name="Drula E."/>
            <person name="Courty P.E."/>
            <person name="Chicoki N."/>
            <person name="Fauchery L."/>
            <person name="Kohler A."/>
            <person name="Kuo A."/>
            <person name="Labutti K."/>
            <person name="Pangilinan J."/>
            <person name="Lipzen A."/>
            <person name="Riley R."/>
            <person name="Andreopoulos W."/>
            <person name="He G."/>
            <person name="Johnson J."/>
            <person name="Barry K.W."/>
            <person name="Grigoriev I.V."/>
            <person name="Nagy L."/>
            <person name="Hibbett D."/>
            <person name="Henrissat B."/>
            <person name="Matheny P.B."/>
            <person name="Labbe J."/>
            <person name="Martin F."/>
        </authorList>
    </citation>
    <scope>NUCLEOTIDE SEQUENCE</scope>
    <source>
        <strain evidence="1">FP105234-sp</strain>
    </source>
</reference>
<reference evidence="1" key="2">
    <citation type="journal article" date="2022" name="New Phytol.">
        <title>Evolutionary transition to the ectomycorrhizal habit in the genomes of a hyperdiverse lineage of mushroom-forming fungi.</title>
        <authorList>
            <person name="Looney B."/>
            <person name="Miyauchi S."/>
            <person name="Morin E."/>
            <person name="Drula E."/>
            <person name="Courty P.E."/>
            <person name="Kohler A."/>
            <person name="Kuo A."/>
            <person name="LaButti K."/>
            <person name="Pangilinan J."/>
            <person name="Lipzen A."/>
            <person name="Riley R."/>
            <person name="Andreopoulos W."/>
            <person name="He G."/>
            <person name="Johnson J."/>
            <person name="Nolan M."/>
            <person name="Tritt A."/>
            <person name="Barry K.W."/>
            <person name="Grigoriev I.V."/>
            <person name="Nagy L.G."/>
            <person name="Hibbett D."/>
            <person name="Henrissat B."/>
            <person name="Matheny P.B."/>
            <person name="Labbe J."/>
            <person name="Martin F.M."/>
        </authorList>
    </citation>
    <scope>NUCLEOTIDE SEQUENCE</scope>
    <source>
        <strain evidence="1">FP105234-sp</strain>
    </source>
</reference>
<protein>
    <submittedName>
        <fullName evidence="1">Prokaryotic type I DNA topoisomerase</fullName>
    </submittedName>
</protein>
<comment type="caution">
    <text evidence="1">The sequence shown here is derived from an EMBL/GenBank/DDBJ whole genome shotgun (WGS) entry which is preliminary data.</text>
</comment>
<keyword evidence="2" id="KW-1185">Reference proteome</keyword>
<evidence type="ECO:0000313" key="1">
    <source>
        <dbReference type="EMBL" id="KAI0049973.1"/>
    </source>
</evidence>